<protein>
    <submittedName>
        <fullName evidence="3">Surface-adhesin E family protein</fullName>
    </submittedName>
</protein>
<organism evidence="3 4">
    <name type="scientific">Dentiradicibacter hellwigii</name>
    <dbReference type="NCBI Taxonomy" id="3149053"/>
    <lineage>
        <taxon>Bacteria</taxon>
        <taxon>Pseudomonadati</taxon>
        <taxon>Pseudomonadota</taxon>
        <taxon>Betaproteobacteria</taxon>
        <taxon>Rhodocyclales</taxon>
        <taxon>Rhodocyclaceae</taxon>
        <taxon>Dentiradicibacter</taxon>
    </lineage>
</organism>
<evidence type="ECO:0000313" key="3">
    <source>
        <dbReference type="EMBL" id="MFA9951079.1"/>
    </source>
</evidence>
<dbReference type="InterPro" id="IPR031939">
    <property type="entry name" value="Adhesin_E-like"/>
</dbReference>
<dbReference type="RefSeq" id="WP_418892161.1">
    <property type="nucleotide sequence ID" value="NZ_JBEUWX010000003.1"/>
</dbReference>
<dbReference type="Pfam" id="PF16747">
    <property type="entry name" value="Adhesin_E"/>
    <property type="match status" value="1"/>
</dbReference>
<proteinExistence type="predicted"/>
<comment type="caution">
    <text evidence="3">The sequence shown here is derived from an EMBL/GenBank/DDBJ whole genome shotgun (WGS) entry which is preliminary data.</text>
</comment>
<gene>
    <name evidence="3" type="ORF">ABCS64_12220</name>
</gene>
<dbReference type="Proteomes" id="UP001574673">
    <property type="component" value="Unassembled WGS sequence"/>
</dbReference>
<accession>A0ABV4UHI1</accession>
<evidence type="ECO:0000259" key="2">
    <source>
        <dbReference type="Pfam" id="PF16747"/>
    </source>
</evidence>
<name>A0ABV4UHI1_9RHOO</name>
<feature type="domain" description="Surface-adhesin protein E-like" evidence="2">
    <location>
        <begin position="32"/>
        <end position="151"/>
    </location>
</feature>
<evidence type="ECO:0000256" key="1">
    <source>
        <dbReference type="SAM" id="SignalP"/>
    </source>
</evidence>
<feature type="signal peptide" evidence="1">
    <location>
        <begin position="1"/>
        <end position="30"/>
    </location>
</feature>
<keyword evidence="1" id="KW-0732">Signal</keyword>
<sequence>MKPLPVILMYPVRQASCGFLAAALALPAHAAWREIERFEDGVRIYVDDAAAVQRDDNQAILRHLVRWNEPQNDEASDAEIREGVALPVYLSTLVQTQYDCRSRLFKYLSSWSFAGAMGDGVRVTADEDAAGRWEPVSDGSMEEKLWKIACAIR</sequence>
<reference evidence="4" key="1">
    <citation type="submission" date="2024-06" db="EMBL/GenBank/DDBJ databases">
        <title>Radixoralia hellwigii gen. nov., sp nov., isolated from a root canal in the human oral cavity.</title>
        <authorList>
            <person name="Bartsch S."/>
            <person name="Wittmer A."/>
            <person name="Schulz A.-K."/>
            <person name="Neumann-Schaal M."/>
            <person name="Wolf J."/>
            <person name="Gronow S."/>
            <person name="Tennert C."/>
            <person name="Haecker G."/>
            <person name="Cieplik F."/>
            <person name="Al-Ahmad A."/>
        </authorList>
    </citation>
    <scope>NUCLEOTIDE SEQUENCE [LARGE SCALE GENOMIC DNA]</scope>
    <source>
        <strain evidence="4">Wk13</strain>
    </source>
</reference>
<keyword evidence="4" id="KW-1185">Reference proteome</keyword>
<evidence type="ECO:0000313" key="4">
    <source>
        <dbReference type="Proteomes" id="UP001574673"/>
    </source>
</evidence>
<feature type="chain" id="PRO_5046790387" evidence="1">
    <location>
        <begin position="31"/>
        <end position="153"/>
    </location>
</feature>
<dbReference type="EMBL" id="JBEUWX010000003">
    <property type="protein sequence ID" value="MFA9951079.1"/>
    <property type="molecule type" value="Genomic_DNA"/>
</dbReference>